<comment type="function">
    <text evidence="4">Methylates the class 1 translation termination release factors RF1/PrfA and RF2/PrfB on the glutamine residue of the universally conserved GGQ motif.</text>
</comment>
<evidence type="ECO:0000259" key="6">
    <source>
        <dbReference type="Pfam" id="PF17827"/>
    </source>
</evidence>
<dbReference type="InterPro" id="IPR041698">
    <property type="entry name" value="Methyltransf_25"/>
</dbReference>
<dbReference type="NCBIfam" id="TIGR03534">
    <property type="entry name" value="RF_mod_PrmC"/>
    <property type="match status" value="1"/>
</dbReference>
<dbReference type="NCBIfam" id="TIGR00536">
    <property type="entry name" value="hemK_fam"/>
    <property type="match status" value="1"/>
</dbReference>
<organism evidence="7">
    <name type="scientific">Desulfobacca acetoxidans</name>
    <dbReference type="NCBI Taxonomy" id="60893"/>
    <lineage>
        <taxon>Bacteria</taxon>
        <taxon>Pseudomonadati</taxon>
        <taxon>Thermodesulfobacteriota</taxon>
        <taxon>Desulfobaccia</taxon>
        <taxon>Desulfobaccales</taxon>
        <taxon>Desulfobaccaceae</taxon>
        <taxon>Desulfobacca</taxon>
    </lineage>
</organism>
<proteinExistence type="inferred from homology"/>
<comment type="similarity">
    <text evidence="4">Belongs to the protein N5-glutamine methyltransferase family. PrmC subfamily.</text>
</comment>
<feature type="binding site" evidence="4">
    <location>
        <position position="206"/>
    </location>
    <ligand>
        <name>S-adenosyl-L-methionine</name>
        <dbReference type="ChEBI" id="CHEBI:59789"/>
    </ligand>
</feature>
<evidence type="ECO:0000259" key="5">
    <source>
        <dbReference type="Pfam" id="PF13649"/>
    </source>
</evidence>
<reference evidence="7" key="1">
    <citation type="journal article" date="2020" name="mSystems">
        <title>Genome- and Community-Level Interaction Insights into Carbon Utilization and Element Cycling Functions of Hydrothermarchaeota in Hydrothermal Sediment.</title>
        <authorList>
            <person name="Zhou Z."/>
            <person name="Liu Y."/>
            <person name="Xu W."/>
            <person name="Pan J."/>
            <person name="Luo Z.H."/>
            <person name="Li M."/>
        </authorList>
    </citation>
    <scope>NUCLEOTIDE SEQUENCE [LARGE SCALE GENOMIC DNA]</scope>
    <source>
        <strain evidence="7">SpSt-767</strain>
    </source>
</reference>
<protein>
    <recommendedName>
        <fullName evidence="4">Release factor glutamine methyltransferase</fullName>
        <shortName evidence="4">RF MTase</shortName>
        <ecNumber evidence="4">2.1.1.297</ecNumber>
    </recommendedName>
    <alternativeName>
        <fullName evidence="4">N5-glutamine methyltransferase PrmC</fullName>
    </alternativeName>
    <alternativeName>
        <fullName evidence="4">Protein-(glutamine-N5) MTase PrmC</fullName>
    </alternativeName>
    <alternativeName>
        <fullName evidence="4">Protein-glutamine N-methyltransferase PrmC</fullName>
    </alternativeName>
</protein>
<dbReference type="PANTHER" id="PTHR18895">
    <property type="entry name" value="HEMK METHYLTRANSFERASE"/>
    <property type="match status" value="1"/>
</dbReference>
<comment type="caution">
    <text evidence="7">The sequence shown here is derived from an EMBL/GenBank/DDBJ whole genome shotgun (WGS) entry which is preliminary data.</text>
</comment>
<dbReference type="Gene3D" id="1.10.8.10">
    <property type="entry name" value="DNA helicase RuvA subunit, C-terminal domain"/>
    <property type="match status" value="1"/>
</dbReference>
<keyword evidence="3 4" id="KW-0949">S-adenosyl-L-methionine</keyword>
<dbReference type="GO" id="GO:0102559">
    <property type="term" value="F:peptide chain release factor N(5)-glutamine methyltransferase activity"/>
    <property type="evidence" value="ECO:0007669"/>
    <property type="project" value="UniProtKB-EC"/>
</dbReference>
<evidence type="ECO:0000313" key="7">
    <source>
        <dbReference type="EMBL" id="HHS29915.1"/>
    </source>
</evidence>
<feature type="domain" description="Release factor glutamine methyltransferase N-terminal" evidence="6">
    <location>
        <begin position="13"/>
        <end position="82"/>
    </location>
</feature>
<dbReference type="PANTHER" id="PTHR18895:SF74">
    <property type="entry name" value="MTRF1L RELEASE FACTOR GLUTAMINE METHYLTRANSFERASE"/>
    <property type="match status" value="1"/>
</dbReference>
<dbReference type="GO" id="GO:0032259">
    <property type="term" value="P:methylation"/>
    <property type="evidence" value="ECO:0007669"/>
    <property type="project" value="UniProtKB-KW"/>
</dbReference>
<dbReference type="CDD" id="cd02440">
    <property type="entry name" value="AdoMet_MTases"/>
    <property type="match status" value="1"/>
</dbReference>
<dbReference type="SUPFAM" id="SSF53335">
    <property type="entry name" value="S-adenosyl-L-methionine-dependent methyltransferases"/>
    <property type="match status" value="1"/>
</dbReference>
<feature type="domain" description="Methyltransferase" evidence="5">
    <location>
        <begin position="135"/>
        <end position="223"/>
    </location>
</feature>
<comment type="catalytic activity">
    <reaction evidence="4">
        <text>L-glutaminyl-[peptide chain release factor] + S-adenosyl-L-methionine = N(5)-methyl-L-glutaminyl-[peptide chain release factor] + S-adenosyl-L-homocysteine + H(+)</text>
        <dbReference type="Rhea" id="RHEA:42896"/>
        <dbReference type="Rhea" id="RHEA-COMP:10271"/>
        <dbReference type="Rhea" id="RHEA-COMP:10272"/>
        <dbReference type="ChEBI" id="CHEBI:15378"/>
        <dbReference type="ChEBI" id="CHEBI:30011"/>
        <dbReference type="ChEBI" id="CHEBI:57856"/>
        <dbReference type="ChEBI" id="CHEBI:59789"/>
        <dbReference type="ChEBI" id="CHEBI:61891"/>
        <dbReference type="EC" id="2.1.1.297"/>
    </reaction>
</comment>
<dbReference type="InterPro" id="IPR004556">
    <property type="entry name" value="HemK-like"/>
</dbReference>
<dbReference type="Pfam" id="PF13649">
    <property type="entry name" value="Methyltransf_25"/>
    <property type="match status" value="1"/>
</dbReference>
<evidence type="ECO:0000256" key="4">
    <source>
        <dbReference type="HAMAP-Rule" id="MF_02126"/>
    </source>
</evidence>
<dbReference type="HAMAP" id="MF_02126">
    <property type="entry name" value="RF_methyltr_PrmC"/>
    <property type="match status" value="1"/>
</dbReference>
<dbReference type="AlphaFoldDB" id="A0A7V6A497"/>
<dbReference type="InterPro" id="IPR050320">
    <property type="entry name" value="N5-glutamine_MTase"/>
</dbReference>
<dbReference type="InterPro" id="IPR029063">
    <property type="entry name" value="SAM-dependent_MTases_sf"/>
</dbReference>
<dbReference type="Pfam" id="PF17827">
    <property type="entry name" value="PrmC_N"/>
    <property type="match status" value="1"/>
</dbReference>
<feature type="binding site" evidence="4">
    <location>
        <position position="161"/>
    </location>
    <ligand>
        <name>S-adenosyl-L-methionine</name>
        <dbReference type="ChEBI" id="CHEBI:59789"/>
    </ligand>
</feature>
<sequence>MSTTQLPWTILSLLQWTTGYFEENGVSEPRASAEILLAHTLGLSRLDLYLRHDQPLTPEELARFKALIVRRRLGEPVAYLTGHKEFWSLDFLVTPATLIPRPETEVLVEAVLEVCGGEAGEPRSPGPPLNPLLALDVGVGSGALVVALAKELPDLQWLAVDISAAALQVVRENARRHGVGERIAFLQGDLLTPFKPVPCLRLLVANLPYVPRVEWEQLPREIRDYEPRGALLGGEDGLDLIKQVCAQAHHYLQAGGWLGLEVGAGQAGSVMGFLDNTKAYDTLKTVDDYQGIPRVVLAKRSKRN</sequence>
<dbReference type="EMBL" id="DTGR01000151">
    <property type="protein sequence ID" value="HHS29915.1"/>
    <property type="molecule type" value="Genomic_DNA"/>
</dbReference>
<keyword evidence="2 4" id="KW-0808">Transferase</keyword>
<keyword evidence="1 4" id="KW-0489">Methyltransferase</keyword>
<dbReference type="EC" id="2.1.1.297" evidence="4"/>
<evidence type="ECO:0000256" key="1">
    <source>
        <dbReference type="ARBA" id="ARBA00022603"/>
    </source>
</evidence>
<evidence type="ECO:0000256" key="2">
    <source>
        <dbReference type="ARBA" id="ARBA00022679"/>
    </source>
</evidence>
<name>A0A7V6A497_9BACT</name>
<comment type="caution">
    <text evidence="4">Lacks conserved residue(s) required for the propagation of feature annotation.</text>
</comment>
<dbReference type="InterPro" id="IPR019874">
    <property type="entry name" value="RF_methyltr_PrmC"/>
</dbReference>
<accession>A0A7V6A497</accession>
<evidence type="ECO:0000256" key="3">
    <source>
        <dbReference type="ARBA" id="ARBA00022691"/>
    </source>
</evidence>
<dbReference type="InterPro" id="IPR040758">
    <property type="entry name" value="PrmC_N"/>
</dbReference>
<dbReference type="Gene3D" id="3.40.50.150">
    <property type="entry name" value="Vaccinia Virus protein VP39"/>
    <property type="match status" value="1"/>
</dbReference>
<feature type="binding site" evidence="4">
    <location>
        <begin position="138"/>
        <end position="142"/>
    </location>
    <ligand>
        <name>S-adenosyl-L-methionine</name>
        <dbReference type="ChEBI" id="CHEBI:59789"/>
    </ligand>
</feature>
<gene>
    <name evidence="4 7" type="primary">prmC</name>
    <name evidence="7" type="ORF">ENV52_09485</name>
</gene>